<name>A0ABD0JQ66_9CAEN</name>
<dbReference type="Proteomes" id="UP001519460">
    <property type="component" value="Unassembled WGS sequence"/>
</dbReference>
<gene>
    <name evidence="2" type="ORF">BaRGS_00031570</name>
</gene>
<accession>A0ABD0JQ66</accession>
<organism evidence="2 3">
    <name type="scientific">Batillaria attramentaria</name>
    <dbReference type="NCBI Taxonomy" id="370345"/>
    <lineage>
        <taxon>Eukaryota</taxon>
        <taxon>Metazoa</taxon>
        <taxon>Spiralia</taxon>
        <taxon>Lophotrochozoa</taxon>
        <taxon>Mollusca</taxon>
        <taxon>Gastropoda</taxon>
        <taxon>Caenogastropoda</taxon>
        <taxon>Sorbeoconcha</taxon>
        <taxon>Cerithioidea</taxon>
        <taxon>Batillariidae</taxon>
        <taxon>Batillaria</taxon>
    </lineage>
</organism>
<evidence type="ECO:0000313" key="3">
    <source>
        <dbReference type="Proteomes" id="UP001519460"/>
    </source>
</evidence>
<protein>
    <submittedName>
        <fullName evidence="2">Uncharacterized protein</fullName>
    </submittedName>
</protein>
<evidence type="ECO:0000256" key="1">
    <source>
        <dbReference type="SAM" id="MobiDB-lite"/>
    </source>
</evidence>
<evidence type="ECO:0000313" key="2">
    <source>
        <dbReference type="EMBL" id="KAK7477185.1"/>
    </source>
</evidence>
<sequence length="79" mass="8830">MLDSDARHSPHFRKGRQQQESLPLTCAKRKPVSIIGFRQRVETGRFLSTPTVCSFVVLADLGKGLSQSKQTMENPCNVN</sequence>
<comment type="caution">
    <text evidence="2">The sequence shown here is derived from an EMBL/GenBank/DDBJ whole genome shotgun (WGS) entry which is preliminary data.</text>
</comment>
<dbReference type="AlphaFoldDB" id="A0ABD0JQ66"/>
<reference evidence="2 3" key="1">
    <citation type="journal article" date="2023" name="Sci. Data">
        <title>Genome assembly of the Korean intertidal mud-creeper Batillaria attramentaria.</title>
        <authorList>
            <person name="Patra A.K."/>
            <person name="Ho P.T."/>
            <person name="Jun S."/>
            <person name="Lee S.J."/>
            <person name="Kim Y."/>
            <person name="Won Y.J."/>
        </authorList>
    </citation>
    <scope>NUCLEOTIDE SEQUENCE [LARGE SCALE GENOMIC DNA]</scope>
    <source>
        <strain evidence="2">Wonlab-2016</strain>
    </source>
</reference>
<dbReference type="EMBL" id="JACVVK020000356">
    <property type="protein sequence ID" value="KAK7477185.1"/>
    <property type="molecule type" value="Genomic_DNA"/>
</dbReference>
<feature type="region of interest" description="Disordered" evidence="1">
    <location>
        <begin position="1"/>
        <end position="23"/>
    </location>
</feature>
<proteinExistence type="predicted"/>
<keyword evidence="3" id="KW-1185">Reference proteome</keyword>